<proteinExistence type="predicted"/>
<dbReference type="PROSITE" id="PS01047">
    <property type="entry name" value="HMA_1"/>
    <property type="match status" value="1"/>
</dbReference>
<feature type="domain" description="HMA" evidence="2">
    <location>
        <begin position="1"/>
        <end position="65"/>
    </location>
</feature>
<dbReference type="PROSITE" id="PS50846">
    <property type="entry name" value="HMA_2"/>
    <property type="match status" value="1"/>
</dbReference>
<dbReference type="Pfam" id="PF00403">
    <property type="entry name" value="HMA"/>
    <property type="match status" value="1"/>
</dbReference>
<dbReference type="InterPro" id="IPR006121">
    <property type="entry name" value="HMA_dom"/>
</dbReference>
<name>A0A845QYN7_9CLOT</name>
<dbReference type="Proteomes" id="UP000467132">
    <property type="component" value="Unassembled WGS sequence"/>
</dbReference>
<keyword evidence="1" id="KW-0479">Metal-binding</keyword>
<dbReference type="InterPro" id="IPR017969">
    <property type="entry name" value="Heavy-metal-associated_CS"/>
</dbReference>
<dbReference type="SUPFAM" id="SSF55008">
    <property type="entry name" value="HMA, heavy metal-associated domain"/>
    <property type="match status" value="1"/>
</dbReference>
<evidence type="ECO:0000313" key="3">
    <source>
        <dbReference type="EMBL" id="NBI06252.1"/>
    </source>
</evidence>
<dbReference type="OrthoDB" id="9813965at2"/>
<keyword evidence="4" id="KW-1185">Reference proteome</keyword>
<dbReference type="InterPro" id="IPR036163">
    <property type="entry name" value="HMA_dom_sf"/>
</dbReference>
<gene>
    <name evidence="3" type="ORF">D3Z33_05170</name>
</gene>
<sequence>MQKTLTVKGMSCGHCQKAVEESLKSLEQVTNARVDLASKTAEVEGYELNDDDLKKAVTDAGYEVIDIKTI</sequence>
<evidence type="ECO:0000256" key="1">
    <source>
        <dbReference type="ARBA" id="ARBA00022723"/>
    </source>
</evidence>
<comment type="caution">
    <text evidence="3">The sequence shown here is derived from an EMBL/GenBank/DDBJ whole genome shotgun (WGS) entry which is preliminary data.</text>
</comment>
<dbReference type="Gene3D" id="3.30.70.100">
    <property type="match status" value="1"/>
</dbReference>
<reference evidence="3 4" key="1">
    <citation type="submission" date="2018-08" db="EMBL/GenBank/DDBJ databases">
        <title>Murine metabolic-syndrome-specific gut microbial biobank.</title>
        <authorList>
            <person name="Liu C."/>
        </authorList>
    </citation>
    <scope>NUCLEOTIDE SEQUENCE [LARGE SCALE GENOMIC DNA]</scope>
    <source>
        <strain evidence="3 4">583</strain>
    </source>
</reference>
<organism evidence="3 4">
    <name type="scientific">Senegalia massiliensis</name>
    <dbReference type="NCBI Taxonomy" id="1720316"/>
    <lineage>
        <taxon>Bacteria</taxon>
        <taxon>Bacillati</taxon>
        <taxon>Bacillota</taxon>
        <taxon>Clostridia</taxon>
        <taxon>Eubacteriales</taxon>
        <taxon>Clostridiaceae</taxon>
        <taxon>Senegalia</taxon>
    </lineage>
</organism>
<dbReference type="EMBL" id="QXXA01000005">
    <property type="protein sequence ID" value="NBI06252.1"/>
    <property type="molecule type" value="Genomic_DNA"/>
</dbReference>
<dbReference type="GO" id="GO:0006825">
    <property type="term" value="P:copper ion transport"/>
    <property type="evidence" value="ECO:0007669"/>
    <property type="project" value="InterPro"/>
</dbReference>
<dbReference type="GO" id="GO:0005507">
    <property type="term" value="F:copper ion binding"/>
    <property type="evidence" value="ECO:0007669"/>
    <property type="project" value="InterPro"/>
</dbReference>
<dbReference type="InterPro" id="IPR000428">
    <property type="entry name" value="Cu-bd"/>
</dbReference>
<dbReference type="RefSeq" id="WP_160196728.1">
    <property type="nucleotide sequence ID" value="NZ_QXXA01000005.1"/>
</dbReference>
<dbReference type="CDD" id="cd00371">
    <property type="entry name" value="HMA"/>
    <property type="match status" value="1"/>
</dbReference>
<accession>A0A845QYN7</accession>
<dbReference type="AlphaFoldDB" id="A0A845QYN7"/>
<protein>
    <submittedName>
        <fullName evidence="3">Copper chaperone</fullName>
    </submittedName>
</protein>
<evidence type="ECO:0000259" key="2">
    <source>
        <dbReference type="PROSITE" id="PS50846"/>
    </source>
</evidence>
<evidence type="ECO:0000313" key="4">
    <source>
        <dbReference type="Proteomes" id="UP000467132"/>
    </source>
</evidence>
<dbReference type="PRINTS" id="PR00944">
    <property type="entry name" value="CUEXPORT"/>
</dbReference>